<proteinExistence type="predicted"/>
<dbReference type="SMART" id="SM00856">
    <property type="entry name" value="PMEI"/>
    <property type="match status" value="1"/>
</dbReference>
<dbReference type="Proteomes" id="UP001210211">
    <property type="component" value="Unassembled WGS sequence"/>
</dbReference>
<evidence type="ECO:0000259" key="2">
    <source>
        <dbReference type="SMART" id="SM00856"/>
    </source>
</evidence>
<dbReference type="EMBL" id="JAMRDG010000002">
    <property type="protein sequence ID" value="KAJ3691865.1"/>
    <property type="molecule type" value="Genomic_DNA"/>
</dbReference>
<comment type="caution">
    <text evidence="4">The sequence shown here is derived from an EMBL/GenBank/DDBJ whole genome shotgun (WGS) entry which is preliminary data.</text>
</comment>
<evidence type="ECO:0000256" key="1">
    <source>
        <dbReference type="SAM" id="SignalP"/>
    </source>
</evidence>
<reference evidence="4 5" key="1">
    <citation type="journal article" date="2022" name="Cell">
        <title>Repeat-based holocentromeres influence genome architecture and karyotype evolution.</title>
        <authorList>
            <person name="Hofstatter P.G."/>
            <person name="Thangavel G."/>
            <person name="Lux T."/>
            <person name="Neumann P."/>
            <person name="Vondrak T."/>
            <person name="Novak P."/>
            <person name="Zhang M."/>
            <person name="Costa L."/>
            <person name="Castellani M."/>
            <person name="Scott A."/>
            <person name="Toegelov H."/>
            <person name="Fuchs J."/>
            <person name="Mata-Sucre Y."/>
            <person name="Dias Y."/>
            <person name="Vanzela A.L.L."/>
            <person name="Huettel B."/>
            <person name="Almeida C.C.S."/>
            <person name="Simkova H."/>
            <person name="Souza G."/>
            <person name="Pedrosa-Harand A."/>
            <person name="Macas J."/>
            <person name="Mayer K.F.X."/>
            <person name="Houben A."/>
            <person name="Marques A."/>
        </authorList>
    </citation>
    <scope>NUCLEOTIDE SEQUENCE [LARGE SCALE GENOMIC DNA]</scope>
    <source>
        <strain evidence="4">RhyTen1mFocal</strain>
    </source>
</reference>
<gene>
    <name evidence="4" type="ORF">LUZ61_000043</name>
    <name evidence="3" type="ORF">LUZ61_021029</name>
</gene>
<dbReference type="AlphaFoldDB" id="A0AAD5ZEM8"/>
<dbReference type="EMBL" id="JAMRDG010000001">
    <property type="protein sequence ID" value="KAJ3696338.1"/>
    <property type="molecule type" value="Genomic_DNA"/>
</dbReference>
<feature type="domain" description="Pectinesterase inhibitor" evidence="2">
    <location>
        <begin position="29"/>
        <end position="176"/>
    </location>
</feature>
<keyword evidence="1" id="KW-0732">Signal</keyword>
<accession>A0AAD5ZEM8</accession>
<dbReference type="Pfam" id="PF04043">
    <property type="entry name" value="PMEI"/>
    <property type="match status" value="1"/>
</dbReference>
<evidence type="ECO:0000313" key="3">
    <source>
        <dbReference type="EMBL" id="KAJ3691865.1"/>
    </source>
</evidence>
<dbReference type="GO" id="GO:0004857">
    <property type="term" value="F:enzyme inhibitor activity"/>
    <property type="evidence" value="ECO:0007669"/>
    <property type="project" value="InterPro"/>
</dbReference>
<name>A0AAD5ZEM8_9POAL</name>
<evidence type="ECO:0000313" key="5">
    <source>
        <dbReference type="Proteomes" id="UP001210211"/>
    </source>
</evidence>
<feature type="signal peptide" evidence="1">
    <location>
        <begin position="1"/>
        <end position="21"/>
    </location>
</feature>
<dbReference type="Gene3D" id="1.20.140.40">
    <property type="entry name" value="Invertase/pectin methylesterase inhibitor family protein"/>
    <property type="match status" value="1"/>
</dbReference>
<keyword evidence="5" id="KW-1185">Reference proteome</keyword>
<protein>
    <recommendedName>
        <fullName evidence="2">Pectinesterase inhibitor domain-containing protein</fullName>
    </recommendedName>
</protein>
<organism evidence="4 5">
    <name type="scientific">Rhynchospora tenuis</name>
    <dbReference type="NCBI Taxonomy" id="198213"/>
    <lineage>
        <taxon>Eukaryota</taxon>
        <taxon>Viridiplantae</taxon>
        <taxon>Streptophyta</taxon>
        <taxon>Embryophyta</taxon>
        <taxon>Tracheophyta</taxon>
        <taxon>Spermatophyta</taxon>
        <taxon>Magnoliopsida</taxon>
        <taxon>Liliopsida</taxon>
        <taxon>Poales</taxon>
        <taxon>Cyperaceae</taxon>
        <taxon>Cyperoideae</taxon>
        <taxon>Rhynchosporeae</taxon>
        <taxon>Rhynchospora</taxon>
    </lineage>
</organism>
<sequence>MERSVQLALFLLLSFPVLSFARGGFGSSRRGSAAASYCAMTRDPRLCMAATERVRNFPAGKNIEGVLRSNLVAISNRCMSAKKRALGLMRRSGPKIRASLKDCADLYANAVDLIGVSNRSLNQNDGQTGVMVKIMLQQIKQSAQQCNAQFDRPGSPNPLAHLNGSLIKMTDNADDLNNAMSRQNAARKA</sequence>
<dbReference type="InterPro" id="IPR006501">
    <property type="entry name" value="Pectinesterase_inhib_dom"/>
</dbReference>
<feature type="chain" id="PRO_5044706001" description="Pectinesterase inhibitor domain-containing protein" evidence="1">
    <location>
        <begin position="22"/>
        <end position="189"/>
    </location>
</feature>
<dbReference type="NCBIfam" id="TIGR01614">
    <property type="entry name" value="PME_inhib"/>
    <property type="match status" value="1"/>
</dbReference>
<dbReference type="InterPro" id="IPR035513">
    <property type="entry name" value="Invertase/methylesterase_inhib"/>
</dbReference>
<evidence type="ECO:0000313" key="4">
    <source>
        <dbReference type="EMBL" id="KAJ3696338.1"/>
    </source>
</evidence>
<dbReference type="SUPFAM" id="SSF101148">
    <property type="entry name" value="Plant invertase/pectin methylesterase inhibitor"/>
    <property type="match status" value="1"/>
</dbReference>